<accession>D9IGL1</accession>
<dbReference type="InterPro" id="IPR008980">
    <property type="entry name" value="Capsid_hemagglutn"/>
</dbReference>
<keyword evidence="5 22" id="KW-1032">Host cell membrane</keyword>
<comment type="function">
    <text evidence="23">Binds to sialic acid-containing receptors on the cell surface, bringing about the attachment of the virus particle to the cell. This attachment induces virion internalization of about two third of the virus particles through clathrin-dependent endocytosis and about one third through a clathrin- and caveolin-independent pathway. Plays a major role in the determination of host range restriction and virulence. Class I viral fusion protein. Responsible for penetration of the virus into the cell cytoplasm by mediating the fusion of the membrane of the endocytosed virus particle with the endosomal membrane. Low pH in endosomes induces an irreversible conformational change in HA2, releasing the fusion hydrophobic peptide. Several trimers are required to form a competent fusion pore.</text>
</comment>
<evidence type="ECO:0000256" key="21">
    <source>
        <dbReference type="ARBA" id="ARBA00023296"/>
    </source>
</evidence>
<evidence type="ECO:0000256" key="15">
    <source>
        <dbReference type="ARBA" id="ARBA00023136"/>
    </source>
</evidence>
<keyword evidence="6 22" id="KW-0348">Hemagglutinin</keyword>
<dbReference type="InterPro" id="IPR001364">
    <property type="entry name" value="Hemagglutn_influenz_A/B"/>
</dbReference>
<evidence type="ECO:0000256" key="18">
    <source>
        <dbReference type="ARBA" id="ARBA00023180"/>
    </source>
</evidence>
<dbReference type="Pfam" id="PF00509">
    <property type="entry name" value="Hemagglutinin"/>
    <property type="match status" value="1"/>
</dbReference>
<protein>
    <recommendedName>
        <fullName evidence="22">Hemagglutinin</fullName>
    </recommendedName>
    <component>
        <recommendedName>
            <fullName evidence="22">Hemagglutinin HA1 chain</fullName>
        </recommendedName>
    </component>
    <component>
        <recommendedName>
            <fullName evidence="22">Hemagglutinin HA2 chain</fullName>
        </recommendedName>
    </component>
</protein>
<dbReference type="InterPro" id="IPR000149">
    <property type="entry name" value="Hemagglutn_influenz_A"/>
</dbReference>
<comment type="similarity">
    <text evidence="2 22 23">Belongs to the influenza viruses hemagglutinin family.</text>
</comment>
<comment type="PTM">
    <text evidence="22">Palmitoylated.</text>
</comment>
<keyword evidence="12 22" id="KW-1043">Host membrane</keyword>
<dbReference type="Proteomes" id="UP000130068">
    <property type="component" value="Genome"/>
</dbReference>
<evidence type="ECO:0000256" key="8">
    <source>
        <dbReference type="ARBA" id="ARBA00022581"/>
    </source>
</evidence>
<dbReference type="PRINTS" id="PR00329">
    <property type="entry name" value="HEMAGGLUTN12"/>
</dbReference>
<keyword evidence="22" id="KW-0812">Transmembrane</keyword>
<evidence type="ECO:0000313" key="24">
    <source>
        <dbReference type="EMBL" id="ADG44709.1"/>
    </source>
</evidence>
<dbReference type="GO" id="GO:0019064">
    <property type="term" value="P:fusion of virus membrane with host plasma membrane"/>
    <property type="evidence" value="ECO:0007669"/>
    <property type="project" value="InterPro"/>
</dbReference>
<keyword evidence="20 22" id="KW-0449">Lipoprotein</keyword>
<keyword evidence="22" id="KW-0732">Signal</keyword>
<dbReference type="GO" id="GO:0016020">
    <property type="term" value="C:membrane"/>
    <property type="evidence" value="ECO:0007669"/>
    <property type="project" value="UniProtKB-UniRule"/>
</dbReference>
<dbReference type="GO" id="GO:0055036">
    <property type="term" value="C:virion membrane"/>
    <property type="evidence" value="ECO:0007669"/>
    <property type="project" value="UniProtKB-SubCell"/>
</dbReference>
<dbReference type="GO" id="GO:0046761">
    <property type="term" value="P:viral budding from plasma membrane"/>
    <property type="evidence" value="ECO:0007669"/>
    <property type="project" value="UniProtKB-UniRule"/>
</dbReference>
<keyword evidence="22" id="KW-1133">Transmembrane helix</keyword>
<evidence type="ECO:0000313" key="25">
    <source>
        <dbReference type="Proteomes" id="UP000130068"/>
    </source>
</evidence>
<evidence type="ECO:0000256" key="6">
    <source>
        <dbReference type="ARBA" id="ARBA00022546"/>
    </source>
</evidence>
<keyword evidence="19 22" id="KW-1167">Clathrin- and caveolin-independent endocytosis of virus by host</keyword>
<feature type="disulfide bond" evidence="22">
    <location>
        <begin position="296"/>
        <end position="320"/>
    </location>
</feature>
<comment type="caution">
    <text evidence="22">Lacks conserved residue(s) required for the propagation of feature annotation.</text>
</comment>
<dbReference type="InterPro" id="IPR013828">
    <property type="entry name" value="Hemagglutn_HA1_a/b_dom_sf"/>
</dbReference>
<keyword evidence="4 22" id="KW-1170">Fusion of virus membrane with host endosomal membrane</keyword>
<evidence type="ECO:0000256" key="7">
    <source>
        <dbReference type="ARBA" id="ARBA00022570"/>
    </source>
</evidence>
<feature type="lipid moiety-binding region" description="S-palmitoyl cysteine; by host" evidence="22">
    <location>
        <position position="555"/>
    </location>
</feature>
<evidence type="ECO:0000256" key="17">
    <source>
        <dbReference type="ARBA" id="ARBA00023157"/>
    </source>
</evidence>
<keyword evidence="13 22" id="KW-0261">Viral envelope protein</keyword>
<dbReference type="GO" id="GO:0019062">
    <property type="term" value="P:virion attachment to host cell"/>
    <property type="evidence" value="ECO:0007669"/>
    <property type="project" value="UniProtKB-KW"/>
</dbReference>
<dbReference type="HAMAP" id="MF_04072">
    <property type="entry name" value="INFV_HEMA"/>
    <property type="match status" value="1"/>
</dbReference>
<evidence type="ECO:0000256" key="22">
    <source>
        <dbReference type="HAMAP-Rule" id="MF_04072"/>
    </source>
</evidence>
<evidence type="ECO:0000256" key="3">
    <source>
        <dbReference type="ARBA" id="ARBA00022506"/>
    </source>
</evidence>
<keyword evidence="11 22" id="KW-0946">Virion</keyword>
<dbReference type="Gene3D" id="2.10.77.10">
    <property type="entry name" value="Hemagglutinin Chain A, Domain 2"/>
    <property type="match status" value="1"/>
</dbReference>
<keyword evidence="17 22" id="KW-1015">Disulfide bond</keyword>
<dbReference type="GO" id="GO:0046789">
    <property type="term" value="F:host cell surface receptor binding"/>
    <property type="evidence" value="ECO:0007669"/>
    <property type="project" value="UniProtKB-UniRule"/>
</dbReference>
<comment type="subcellular location">
    <subcellularLocation>
        <location evidence="1 22">Host apical cell membrane</location>
        <topology evidence="1 22">Single-pass type I membrane protein</topology>
    </subcellularLocation>
    <subcellularLocation>
        <location evidence="22">Virion membrane</location>
        <topology evidence="22">Single-pass type I membrane protein</topology>
    </subcellularLocation>
    <text evidence="22">Targeted to the apical plasma membrane in epithelial polarized cells through a signal present in the transmembrane domain. Associated with glycosphingolipid- and cholesterol-enriched detergent-resistant lipid rafts.</text>
</comment>
<evidence type="ECO:0000256" key="12">
    <source>
        <dbReference type="ARBA" id="ARBA00022870"/>
    </source>
</evidence>
<keyword evidence="16 22" id="KW-0564">Palmitate</keyword>
<dbReference type="Gene3D" id="3.90.209.20">
    <property type="match status" value="1"/>
</dbReference>
<dbReference type="PRINTS" id="PR00330">
    <property type="entry name" value="HEMAGGLUTN1"/>
</dbReference>
<evidence type="ECO:0000256" key="2">
    <source>
        <dbReference type="ARBA" id="ARBA00006321"/>
    </source>
</evidence>
<sequence>MIAFIIIAILVATGKSDKICIGYHANNSTTKVDTILEKNVTVTHSVELLENQKEERFCRISNKAPLDLRDCTLEGWILGNPRCGILLADQSWSYIVERPNARNGICYPGTLNEVEKLRALIGSGERVERFEMFPKSTWVGVDTNSGVTSSCPLGNGPSFYRNLLWIIKPRSSAYPVIKGTFRNTGDKSVLYFWGVHHPTDTTEQNVLYGSGDRYVRLGTESLNFAKRPEIVARPAVNGQRGRIDYFWSILKPGETLNVESNGNLIAPWYAYRFVNKDSKGAIFRSNLPIENCDATCQTIEGVVRTNKTFQNVSPIWIGECPKYVRSDSLRLATGLRNVPQIETRGLFGAIAGFIEGGWTGMIDGWYGYHHENSQGSGYAADKESTQRAIDGITNKVNSIIDKMNTQFEAVGHEFSNLERRIDNLNKRMEDGFLDVWTYNAELLVLLENERTLDLHDANVKNLHERVKSQLRDNAKDLGNGCFEFWHKCDNECMESVKNGTYDYPKYQDESRLNRQKIESVKLENFGVYQILAIYSTVSSSLVLVGLIMAMGLWMCSNGSMQCRICI</sequence>
<keyword evidence="7 22" id="KW-1165">Clathrin-mediated endocytosis of virus by host</keyword>
<evidence type="ECO:0000256" key="4">
    <source>
        <dbReference type="ARBA" id="ARBA00022510"/>
    </source>
</evidence>
<dbReference type="SUPFAM" id="SSF49818">
    <property type="entry name" value="Viral protein domain"/>
    <property type="match status" value="1"/>
</dbReference>
<evidence type="ECO:0000256" key="19">
    <source>
        <dbReference type="ARBA" id="ARBA00023261"/>
    </source>
</evidence>
<dbReference type="GO" id="GO:0039654">
    <property type="term" value="P:fusion of virus membrane with host endosome membrane"/>
    <property type="evidence" value="ECO:0007669"/>
    <property type="project" value="UniProtKB-UniRule"/>
</dbReference>
<dbReference type="GO" id="GO:0075512">
    <property type="term" value="P:clathrin-dependent endocytosis of virus by host cell"/>
    <property type="evidence" value="ECO:0007669"/>
    <property type="project" value="UniProtKB-UniRule"/>
</dbReference>
<organism evidence="24 25">
    <name type="scientific">Influenza A virus</name>
    <name type="common">A/duck/Fujian/8719/2005(H6N2)</name>
    <dbReference type="NCBI Taxonomy" id="759450"/>
    <lineage>
        <taxon>Viruses</taxon>
        <taxon>Riboviria</taxon>
        <taxon>Orthornavirae</taxon>
        <taxon>Negarnaviricota</taxon>
        <taxon>Polyploviricotina</taxon>
        <taxon>Insthoviricetes</taxon>
        <taxon>Articulavirales</taxon>
        <taxon>Orthomyxoviridae</taxon>
        <taxon>Alphainfluenzavirus</taxon>
        <taxon>Alphainfluenzavirus influenzae</taxon>
        <taxon>Influenza A virus</taxon>
    </lineage>
</organism>
<evidence type="ECO:0000256" key="5">
    <source>
        <dbReference type="ARBA" id="ARBA00022511"/>
    </source>
</evidence>
<feature type="disulfide bond" evidence="22">
    <location>
        <begin position="106"/>
        <end position="151"/>
    </location>
</feature>
<evidence type="ECO:0000256" key="23">
    <source>
        <dbReference type="RuleBase" id="RU003324"/>
    </source>
</evidence>
<gene>
    <name evidence="22 24" type="primary">HA</name>
</gene>
<dbReference type="GO" id="GO:0019031">
    <property type="term" value="C:viral envelope"/>
    <property type="evidence" value="ECO:0007669"/>
    <property type="project" value="UniProtKB-UniRule"/>
</dbReference>
<feature type="disulfide bond" evidence="22">
    <location>
        <begin position="488"/>
        <end position="492"/>
    </location>
</feature>
<keyword evidence="14 22" id="KW-1164">Virus endocytosis by host</keyword>
<evidence type="ECO:0000256" key="9">
    <source>
        <dbReference type="ARBA" id="ARBA00022595"/>
    </source>
</evidence>
<evidence type="ECO:0000256" key="13">
    <source>
        <dbReference type="ARBA" id="ARBA00022879"/>
    </source>
</evidence>
<feature type="lipid moiety-binding region" description="S-palmitoyl cysteine; by host" evidence="22">
    <location>
        <position position="565"/>
    </location>
</feature>
<keyword evidence="21 22" id="KW-1160">Virus entry into host cell</keyword>
<evidence type="ECO:0000256" key="20">
    <source>
        <dbReference type="ARBA" id="ARBA00023288"/>
    </source>
</evidence>
<feature type="transmembrane region" description="Helical" evidence="22">
    <location>
        <begin position="531"/>
        <end position="553"/>
    </location>
</feature>
<comment type="function">
    <text evidence="22">Binds to sialic acid-containing receptors on the cell surface, bringing about the attachment of the virus particle to the cell. This attachment induces virion internalization either through clathrin-dependent endocytosis or through clathrin- and caveolin-independent pathway. Plays a major role in the determination of host range restriction and virulence. Class I viral fusion protein. Responsible for penetration of the virus into the cell cytoplasm by mediating the fusion of the membrane of the endocytosed virus particle with the endosomal membrane. Low pH in endosomes induces an irreversible conformational change in HA2, releasing the fusion hydrophobic peptide. Several trimers are required to form a competent fusion pore.</text>
</comment>
<evidence type="ECO:0000256" key="14">
    <source>
        <dbReference type="ARBA" id="ARBA00022890"/>
    </source>
</evidence>
<name>D9IGL1_9INFA</name>
<feature type="lipid moiety-binding region" description="S-palmitoyl cysteine; by host" evidence="22">
    <location>
        <position position="562"/>
    </location>
</feature>
<feature type="disulfide bond" evidence="22">
    <location>
        <begin position="71"/>
        <end position="83"/>
    </location>
</feature>
<keyword evidence="3 22" id="KW-1168">Fusion of virus membrane with host membrane</keyword>
<keyword evidence="8 22" id="KW-0945">Host-virus interaction</keyword>
<evidence type="ECO:0000256" key="16">
    <source>
        <dbReference type="ARBA" id="ARBA00023139"/>
    </source>
</evidence>
<dbReference type="SUPFAM" id="SSF58064">
    <property type="entry name" value="Influenza hemagglutinin (stalk)"/>
    <property type="match status" value="1"/>
</dbReference>
<reference evidence="24 25" key="1">
    <citation type="journal article" date="2010" name="J. Virol.">
        <title>Establishment of an H6N2 influenza virus lineage in domestic ducks in southern China.</title>
        <authorList>
            <person name="Huang K."/>
            <person name="Bahl J."/>
            <person name="Fan X.H."/>
            <person name="Vijaykrishna D."/>
            <person name="Cheung C.L."/>
            <person name="Webby R.J."/>
            <person name="Webster R.G."/>
            <person name="Chen H."/>
            <person name="Smith G.J."/>
            <person name="Peiris J.S."/>
            <person name="Guan Y."/>
        </authorList>
    </citation>
    <scope>NUCLEOTIDE SEQUENCE [LARGE SCALE GENOMIC DNA]</scope>
    <source>
        <strain evidence="24">A/duck/Fujian/8719/2005</strain>
    </source>
</reference>
<keyword evidence="9 22" id="KW-1162">Viral penetration into host cytoplasm</keyword>
<comment type="PTM">
    <text evidence="22">In natural infection, inactive HA is matured into HA1 and HA2 outside the cell by one or more trypsin-like, arginine-specific endoprotease secreted by the bronchial epithelial cells. One identified protease that may be involved in this process is secreted in lungs by club cells.</text>
</comment>
<keyword evidence="15 22" id="KW-0472">Membrane</keyword>
<evidence type="ECO:0000256" key="10">
    <source>
        <dbReference type="ARBA" id="ARBA00022804"/>
    </source>
</evidence>
<keyword evidence="18 22" id="KW-0325">Glycoprotein</keyword>
<feature type="chain" id="PRO_5023213758" description="Hemagglutinin HA2 chain" evidence="22">
    <location>
        <begin position="345"/>
        <end position="566"/>
    </location>
</feature>
<evidence type="ECO:0000256" key="1">
    <source>
        <dbReference type="ARBA" id="ARBA00004310"/>
    </source>
</evidence>
<feature type="site" description="Cleavage; by host" evidence="22">
    <location>
        <begin position="344"/>
        <end position="345"/>
    </location>
</feature>
<dbReference type="EMBL" id="HM144529">
    <property type="protein sequence ID" value="ADG44709.1"/>
    <property type="molecule type" value="Viral_cRNA"/>
</dbReference>
<dbReference type="GO" id="GO:0020002">
    <property type="term" value="C:host cell plasma membrane"/>
    <property type="evidence" value="ECO:0007669"/>
    <property type="project" value="UniProtKB-SubCell"/>
</dbReference>
<evidence type="ECO:0000256" key="11">
    <source>
        <dbReference type="ARBA" id="ARBA00022844"/>
    </source>
</evidence>
<keyword evidence="10 22" id="KW-1161">Viral attachment to host cell</keyword>
<dbReference type="Gene3D" id="3.90.20.10">
    <property type="match status" value="1"/>
</dbReference>
<comment type="subunit">
    <text evidence="22 23">Homotrimer of disulfide-linked HA1-HA2.</text>
</comment>
<proteinExistence type="inferred from homology"/>